<reference evidence="1" key="1">
    <citation type="submission" date="2014-11" db="EMBL/GenBank/DDBJ databases">
        <authorList>
            <person name="Amaro Gonzalez C."/>
        </authorList>
    </citation>
    <scope>NUCLEOTIDE SEQUENCE</scope>
</reference>
<protein>
    <submittedName>
        <fullName evidence="1">Uncharacterized protein</fullName>
    </submittedName>
</protein>
<reference evidence="1" key="2">
    <citation type="journal article" date="2015" name="Fish Shellfish Immunol.">
        <title>Early steps in the European eel (Anguilla anguilla)-Vibrio vulnificus interaction in the gills: Role of the RtxA13 toxin.</title>
        <authorList>
            <person name="Callol A."/>
            <person name="Pajuelo D."/>
            <person name="Ebbesson L."/>
            <person name="Teles M."/>
            <person name="MacKenzie S."/>
            <person name="Amaro C."/>
        </authorList>
    </citation>
    <scope>NUCLEOTIDE SEQUENCE</scope>
</reference>
<organism evidence="1">
    <name type="scientific">Anguilla anguilla</name>
    <name type="common">European freshwater eel</name>
    <name type="synonym">Muraena anguilla</name>
    <dbReference type="NCBI Taxonomy" id="7936"/>
    <lineage>
        <taxon>Eukaryota</taxon>
        <taxon>Metazoa</taxon>
        <taxon>Chordata</taxon>
        <taxon>Craniata</taxon>
        <taxon>Vertebrata</taxon>
        <taxon>Euteleostomi</taxon>
        <taxon>Actinopterygii</taxon>
        <taxon>Neopterygii</taxon>
        <taxon>Teleostei</taxon>
        <taxon>Anguilliformes</taxon>
        <taxon>Anguillidae</taxon>
        <taxon>Anguilla</taxon>
    </lineage>
</organism>
<evidence type="ECO:0000313" key="1">
    <source>
        <dbReference type="EMBL" id="JAI03784.1"/>
    </source>
</evidence>
<sequence length="13" mass="1393">MGRNVTGAKICGW</sequence>
<name>A0A0E9XQ22_ANGAN</name>
<proteinExistence type="predicted"/>
<dbReference type="EMBL" id="GBXM01004794">
    <property type="protein sequence ID" value="JAI03784.1"/>
    <property type="molecule type" value="Transcribed_RNA"/>
</dbReference>
<accession>A0A0E9XQ22</accession>